<evidence type="ECO:0000256" key="1">
    <source>
        <dbReference type="SAM" id="MobiDB-lite"/>
    </source>
</evidence>
<evidence type="ECO:0000313" key="2">
    <source>
        <dbReference type="EMBL" id="JAA87598.1"/>
    </source>
</evidence>
<feature type="compositionally biased region" description="Basic and acidic residues" evidence="1">
    <location>
        <begin position="196"/>
        <end position="215"/>
    </location>
</feature>
<accession>S4PDG0</accession>
<dbReference type="GO" id="GO:0032204">
    <property type="term" value="P:regulation of telomere maintenance"/>
    <property type="evidence" value="ECO:0007669"/>
    <property type="project" value="TreeGrafter"/>
</dbReference>
<reference evidence="2" key="1">
    <citation type="journal article" date="2013" name="BMC Genomics">
        <title>Unscrambling butterfly oogenesis.</title>
        <authorList>
            <person name="Carter J.M."/>
            <person name="Baker S.C."/>
            <person name="Pink R."/>
            <person name="Carter D.R."/>
            <person name="Collins A."/>
            <person name="Tomlin J."/>
            <person name="Gibbs M."/>
            <person name="Breuker C.J."/>
        </authorList>
    </citation>
    <scope>NUCLEOTIDE SEQUENCE</scope>
    <source>
        <tissue evidence="2">Ovary</tissue>
    </source>
</reference>
<proteinExistence type="predicted"/>
<dbReference type="EMBL" id="GAIX01004962">
    <property type="protein sequence ID" value="JAA87598.1"/>
    <property type="molecule type" value="Transcribed_RNA"/>
</dbReference>
<dbReference type="SUPFAM" id="SSF52540">
    <property type="entry name" value="P-loop containing nucleoside triphosphate hydrolases"/>
    <property type="match status" value="1"/>
</dbReference>
<feature type="region of interest" description="Disordered" evidence="1">
    <location>
        <begin position="196"/>
        <end position="238"/>
    </location>
</feature>
<feature type="region of interest" description="Disordered" evidence="1">
    <location>
        <begin position="135"/>
        <end position="154"/>
    </location>
</feature>
<organism evidence="2">
    <name type="scientific">Pararge aegeria</name>
    <name type="common">speckled wood butterfly</name>
    <dbReference type="NCBI Taxonomy" id="116150"/>
    <lineage>
        <taxon>Eukaryota</taxon>
        <taxon>Metazoa</taxon>
        <taxon>Ecdysozoa</taxon>
        <taxon>Arthropoda</taxon>
        <taxon>Hexapoda</taxon>
        <taxon>Insecta</taxon>
        <taxon>Pterygota</taxon>
        <taxon>Neoptera</taxon>
        <taxon>Endopterygota</taxon>
        <taxon>Lepidoptera</taxon>
        <taxon>Glossata</taxon>
        <taxon>Ditrysia</taxon>
        <taxon>Papilionoidea</taxon>
        <taxon>Nymphalidae</taxon>
        <taxon>Satyrinae</taxon>
        <taxon>Satyrini</taxon>
        <taxon>Parargina</taxon>
        <taxon>Pararge</taxon>
    </lineage>
</organism>
<dbReference type="PANTHER" id="PTHR13413:SF0">
    <property type="entry name" value="YLP MOTIF-CONTAINING PROTEIN 1"/>
    <property type="match status" value="1"/>
</dbReference>
<sequence>MFDYDHKSKDGDNDIKKDFEKEVDELFSRKPRTTDRDVWSSERLFSRDYDRGSARDDFKDRSNVPNRFSEFYDRRVDDRRYDDRDRLRRQDFERRDRTGDNERLRDIGYGRDRFTERDLGIERDLERDKDFGRERDFRRDRDPGRDRDMDREMDVSRGRDFGRDRDLLRERDNGRDKNFGRDPVRDRFDRRDMSWNRSRSRDKDIRKRGHSRENDSNDSFGSKKTKDSKEDPAQSQGLRHVVMIDDLLEPPGRDIRPAKIIIILRGVPGSGKSYLAKLIRDKEAEQGVTVRIMSIDDYFMHESEKEE</sequence>
<dbReference type="PANTHER" id="PTHR13413">
    <property type="entry name" value="YLP MOTIF CONTAINING PROTEIN NUCLEAR PROTEIN ZAP"/>
    <property type="match status" value="1"/>
</dbReference>
<protein>
    <submittedName>
        <fullName evidence="2">YLP motif-containing protein 1</fullName>
    </submittedName>
</protein>
<name>S4PDG0_9NEOP</name>
<reference evidence="2" key="2">
    <citation type="submission" date="2013-05" db="EMBL/GenBank/DDBJ databases">
        <authorList>
            <person name="Carter J.-M."/>
            <person name="Baker S.C."/>
            <person name="Pink R."/>
            <person name="Carter D.R.F."/>
            <person name="Collins A."/>
            <person name="Tomlin J."/>
            <person name="Gibbs M."/>
            <person name="Breuker C.J."/>
        </authorList>
    </citation>
    <scope>NUCLEOTIDE SEQUENCE</scope>
    <source>
        <tissue evidence="2">Ovary</tissue>
    </source>
</reference>
<feature type="non-terminal residue" evidence="2">
    <location>
        <position position="307"/>
    </location>
</feature>
<dbReference type="AlphaFoldDB" id="S4PDG0"/>
<dbReference type="InterPro" id="IPR026314">
    <property type="entry name" value="YLP_motif_con_p1"/>
</dbReference>
<dbReference type="GO" id="GO:0005634">
    <property type="term" value="C:nucleus"/>
    <property type="evidence" value="ECO:0007669"/>
    <property type="project" value="InterPro"/>
</dbReference>
<dbReference type="Gene3D" id="3.40.50.300">
    <property type="entry name" value="P-loop containing nucleotide triphosphate hydrolases"/>
    <property type="match status" value="1"/>
</dbReference>
<dbReference type="InterPro" id="IPR027417">
    <property type="entry name" value="P-loop_NTPase"/>
</dbReference>